<keyword evidence="7" id="KW-0274">FAD</keyword>
<evidence type="ECO:0000313" key="13">
    <source>
        <dbReference type="EMBL" id="KAA1252149.1"/>
    </source>
</evidence>
<comment type="cofactor">
    <cofactor evidence="1 10">
        <name>FAD</name>
        <dbReference type="ChEBI" id="CHEBI:57692"/>
    </cofactor>
</comment>
<evidence type="ECO:0000256" key="10">
    <source>
        <dbReference type="RuleBase" id="RU361217"/>
    </source>
</evidence>
<evidence type="ECO:0000256" key="8">
    <source>
        <dbReference type="ARBA" id="ARBA00023002"/>
    </source>
</evidence>
<dbReference type="GO" id="GO:0006071">
    <property type="term" value="P:glycerol metabolic process"/>
    <property type="evidence" value="ECO:0007669"/>
    <property type="project" value="UniProtKB-KW"/>
</dbReference>
<evidence type="ECO:0000259" key="12">
    <source>
        <dbReference type="Pfam" id="PF16901"/>
    </source>
</evidence>
<accession>A0A5B1BY78</accession>
<feature type="domain" description="FAD dependent oxidoreductase" evidence="11">
    <location>
        <begin position="26"/>
        <end position="353"/>
    </location>
</feature>
<evidence type="ECO:0000256" key="6">
    <source>
        <dbReference type="ARBA" id="ARBA00022798"/>
    </source>
</evidence>
<proteinExistence type="inferred from homology"/>
<dbReference type="SUPFAM" id="SSF54373">
    <property type="entry name" value="FAD-linked reductases, C-terminal domain"/>
    <property type="match status" value="1"/>
</dbReference>
<dbReference type="PROSITE" id="PS00978">
    <property type="entry name" value="FAD_G3PDH_2"/>
    <property type="match status" value="1"/>
</dbReference>
<dbReference type="RefSeq" id="WP_149651970.1">
    <property type="nucleotide sequence ID" value="NZ_VTZN01000001.1"/>
</dbReference>
<evidence type="ECO:0000256" key="5">
    <source>
        <dbReference type="ARBA" id="ARBA00022630"/>
    </source>
</evidence>
<dbReference type="Gene3D" id="3.30.9.10">
    <property type="entry name" value="D-Amino Acid Oxidase, subunit A, domain 2"/>
    <property type="match status" value="1"/>
</dbReference>
<evidence type="ECO:0000256" key="3">
    <source>
        <dbReference type="ARBA" id="ARBA00007330"/>
    </source>
</evidence>
<reference evidence="13 14" key="1">
    <citation type="submission" date="2019-09" db="EMBL/GenBank/DDBJ databases">
        <title>Report of infection by Mycobacterium simiae a patient suffering from pulmonary tuberculosis.</title>
        <authorList>
            <person name="Mohanty P.S."/>
            <person name="Bansal A.K."/>
            <person name="Singh H."/>
            <person name="Sharma S."/>
            <person name="Patil S.A."/>
            <person name="Upadhaya P."/>
            <person name="Singh P.K."/>
            <person name="Kumar D."/>
            <person name="Kumar S."/>
            <person name="Singh R.K."/>
            <person name="Chaudhary B."/>
        </authorList>
    </citation>
    <scope>NUCLEOTIDE SEQUENCE [LARGE SCALE GENOMIC DNA]</scope>
    <source>
        <strain evidence="13 14">JAL-560-SIM</strain>
    </source>
</reference>
<evidence type="ECO:0000256" key="2">
    <source>
        <dbReference type="ARBA" id="ARBA00004496"/>
    </source>
</evidence>
<dbReference type="GO" id="GO:0009331">
    <property type="term" value="C:glycerol-3-phosphate dehydrogenase (FAD) complex"/>
    <property type="evidence" value="ECO:0007669"/>
    <property type="project" value="UniProtKB-UniRule"/>
</dbReference>
<dbReference type="Pfam" id="PF16901">
    <property type="entry name" value="DAO_C"/>
    <property type="match status" value="1"/>
</dbReference>
<dbReference type="InterPro" id="IPR036188">
    <property type="entry name" value="FAD/NAD-bd_sf"/>
</dbReference>
<dbReference type="SUPFAM" id="SSF51905">
    <property type="entry name" value="FAD/NAD(P)-binding domain"/>
    <property type="match status" value="1"/>
</dbReference>
<dbReference type="FunFam" id="1.10.8.870:FF:000012">
    <property type="entry name" value="Glycerol-3-phosphate dehydrogenase"/>
    <property type="match status" value="1"/>
</dbReference>
<dbReference type="InterPro" id="IPR031656">
    <property type="entry name" value="DAO_C"/>
</dbReference>
<dbReference type="EMBL" id="VTZN01000001">
    <property type="protein sequence ID" value="KAA1252149.1"/>
    <property type="molecule type" value="Genomic_DNA"/>
</dbReference>
<organism evidence="13 14">
    <name type="scientific">Mycobacterium simiae</name>
    <name type="common">Mycobacterium habana</name>
    <dbReference type="NCBI Taxonomy" id="1784"/>
    <lineage>
        <taxon>Bacteria</taxon>
        <taxon>Bacillati</taxon>
        <taxon>Actinomycetota</taxon>
        <taxon>Actinomycetes</taxon>
        <taxon>Mycobacteriales</taxon>
        <taxon>Mycobacteriaceae</taxon>
        <taxon>Mycobacterium</taxon>
        <taxon>Mycobacterium simiae complex</taxon>
    </lineage>
</organism>
<comment type="caution">
    <text evidence="13">The sequence shown here is derived from an EMBL/GenBank/DDBJ whole genome shotgun (WGS) entry which is preliminary data.</text>
</comment>
<dbReference type="InterPro" id="IPR006076">
    <property type="entry name" value="FAD-dep_OxRdtase"/>
</dbReference>
<evidence type="ECO:0000256" key="4">
    <source>
        <dbReference type="ARBA" id="ARBA00022490"/>
    </source>
</evidence>
<keyword evidence="5 10" id="KW-0285">Flavoprotein</keyword>
<dbReference type="GO" id="GO:0046168">
    <property type="term" value="P:glycerol-3-phosphate catabolic process"/>
    <property type="evidence" value="ECO:0007669"/>
    <property type="project" value="TreeGrafter"/>
</dbReference>
<dbReference type="Proteomes" id="UP000324701">
    <property type="component" value="Unassembled WGS sequence"/>
</dbReference>
<dbReference type="Pfam" id="PF01266">
    <property type="entry name" value="DAO"/>
    <property type="match status" value="1"/>
</dbReference>
<dbReference type="PANTHER" id="PTHR11985:SF35">
    <property type="entry name" value="ANAEROBIC GLYCEROL-3-PHOSPHATE DEHYDROGENASE SUBUNIT A"/>
    <property type="match status" value="1"/>
</dbReference>
<dbReference type="EC" id="1.1.5.3" evidence="10"/>
<dbReference type="InterPro" id="IPR038299">
    <property type="entry name" value="DAO_C_sf"/>
</dbReference>
<dbReference type="AlphaFoldDB" id="A0A5B1BY78"/>
<gene>
    <name evidence="13" type="ORF">F0Q45_00195</name>
</gene>
<keyword evidence="6" id="KW-0319">Glycerol metabolism</keyword>
<sequence length="516" mass="54196">MPNSTALNAARRTTELTALADGAALDVLVIGGGITGVGIALDAASRGLRVALAEKHDLAFGTSRWSSKLVHGGLRYLATGNVGIARRSAVERGILMTRNAPHLVHAMPQLVPLLPSMGGVKRALVRTGFLAGDALRLLAGTSSATLPRSRRISAQRVVEMAPTVARADLGGGFLAYDGQLIDDARLVTAVARTAAQHGARILTYVGASDATGSSARLTDRRTGESFDVSARAVINAAGVWGGEIDPALKLRPSRGTHLVFDADAFGNPTAALTIPIPGELNRFVFAMPEQLGRVYLGLTDEDAPGAIPDVPEASAEEIMFLLDTVNTALDAKLQTTDVIGTYAGLRPLIDTGEGRTADVSRDHAVVESPSGVISVVGGKLTEYRYMAEDVLNRAISLRHLHAANCRTRNLPLIGAPANPGPAAGLPRQPATGLPESLVARYGAEAANVLTTAACERPMDLVAAGIDVLRAEFEYAVTHEGALDVDDILDRRTRIGLVPRDRERVIAVAEEFLPGVN</sequence>
<dbReference type="PROSITE" id="PS00977">
    <property type="entry name" value="FAD_G3PDH_1"/>
    <property type="match status" value="1"/>
</dbReference>
<dbReference type="PRINTS" id="PR01001">
    <property type="entry name" value="FADG3PDH"/>
</dbReference>
<keyword evidence="4" id="KW-0963">Cytoplasm</keyword>
<keyword evidence="14" id="KW-1185">Reference proteome</keyword>
<name>A0A5B1BY78_MYCSI</name>
<evidence type="ECO:0000256" key="9">
    <source>
        <dbReference type="ARBA" id="ARBA00049055"/>
    </source>
</evidence>
<evidence type="ECO:0000259" key="11">
    <source>
        <dbReference type="Pfam" id="PF01266"/>
    </source>
</evidence>
<dbReference type="InterPro" id="IPR000447">
    <property type="entry name" value="G3P_DH_FAD-dep"/>
</dbReference>
<dbReference type="Gene3D" id="3.50.50.60">
    <property type="entry name" value="FAD/NAD(P)-binding domain"/>
    <property type="match status" value="1"/>
</dbReference>
<evidence type="ECO:0000256" key="7">
    <source>
        <dbReference type="ARBA" id="ARBA00022827"/>
    </source>
</evidence>
<dbReference type="GO" id="GO:0004368">
    <property type="term" value="F:glycerol-3-phosphate dehydrogenase (quinone) activity"/>
    <property type="evidence" value="ECO:0007669"/>
    <property type="project" value="UniProtKB-EC"/>
</dbReference>
<keyword evidence="8 10" id="KW-0560">Oxidoreductase</keyword>
<comment type="similarity">
    <text evidence="3 10">Belongs to the FAD-dependent glycerol-3-phosphate dehydrogenase family.</text>
</comment>
<evidence type="ECO:0000313" key="14">
    <source>
        <dbReference type="Proteomes" id="UP000324701"/>
    </source>
</evidence>
<dbReference type="Gene3D" id="1.10.8.870">
    <property type="entry name" value="Alpha-glycerophosphate oxidase, cap domain"/>
    <property type="match status" value="1"/>
</dbReference>
<comment type="subcellular location">
    <subcellularLocation>
        <location evidence="2">Cytoplasm</location>
    </subcellularLocation>
</comment>
<evidence type="ECO:0000256" key="1">
    <source>
        <dbReference type="ARBA" id="ARBA00001974"/>
    </source>
</evidence>
<dbReference type="OrthoDB" id="9766796at2"/>
<comment type="catalytic activity">
    <reaction evidence="9 10">
        <text>a quinone + sn-glycerol 3-phosphate = dihydroxyacetone phosphate + a quinol</text>
        <dbReference type="Rhea" id="RHEA:18977"/>
        <dbReference type="ChEBI" id="CHEBI:24646"/>
        <dbReference type="ChEBI" id="CHEBI:57597"/>
        <dbReference type="ChEBI" id="CHEBI:57642"/>
        <dbReference type="ChEBI" id="CHEBI:132124"/>
        <dbReference type="EC" id="1.1.5.3"/>
    </reaction>
</comment>
<dbReference type="PANTHER" id="PTHR11985">
    <property type="entry name" value="GLYCEROL-3-PHOSPHATE DEHYDROGENASE"/>
    <property type="match status" value="1"/>
</dbReference>
<feature type="domain" description="Alpha-glycerophosphate oxidase C-terminal" evidence="12">
    <location>
        <begin position="405"/>
        <end position="502"/>
    </location>
</feature>
<protein>
    <recommendedName>
        <fullName evidence="10">Glycerol-3-phosphate dehydrogenase</fullName>
        <ecNumber evidence="10">1.1.5.3</ecNumber>
    </recommendedName>
</protein>